<proteinExistence type="predicted"/>
<sequence length="228" mass="25951">MDFSRIYSGSNSVEIGGFDLSVYGEVEDGAAPVTFAPNLAVIDSYTVHVEDNGKKFAVDIVMGYSLEAHQIVMTDCLFHASKYERYGHGLKVSELHKIPLESIIKIVQPDLYGYDDEHFYGPLPEWNRILESVPFDKLREYGPVTDTLLWVSRVYSVARINKRPPAKEVSELFSIPLRTASHWVKLMRERIDLDGIDMFTSLKFDKKYVLCDENEAGRMFLQATGVEN</sequence>
<protein>
    <submittedName>
        <fullName evidence="1">Uncharacterized protein</fullName>
    </submittedName>
</protein>
<dbReference type="RefSeq" id="WP_278710773.1">
    <property type="nucleotide sequence ID" value="NZ_DYUX01000004.1"/>
</dbReference>
<organism evidence="1 2">
    <name type="scientific">Bifidobacterium pullorum subsp. gallinarum</name>
    <dbReference type="NCBI Taxonomy" id="78344"/>
    <lineage>
        <taxon>Bacteria</taxon>
        <taxon>Bacillati</taxon>
        <taxon>Actinomycetota</taxon>
        <taxon>Actinomycetes</taxon>
        <taxon>Bifidobacteriales</taxon>
        <taxon>Bifidobacteriaceae</taxon>
        <taxon>Bifidobacterium</taxon>
    </lineage>
</organism>
<reference evidence="1" key="1">
    <citation type="journal article" date="2021" name="PeerJ">
        <title>Extensive microbial diversity within the chicken gut microbiome revealed by metagenomics and culture.</title>
        <authorList>
            <person name="Gilroy R."/>
            <person name="Ravi A."/>
            <person name="Getino M."/>
            <person name="Pursley I."/>
            <person name="Horton D.L."/>
            <person name="Alikhan N.F."/>
            <person name="Baker D."/>
            <person name="Gharbi K."/>
            <person name="Hall N."/>
            <person name="Watson M."/>
            <person name="Adriaenssens E.M."/>
            <person name="Foster-Nyarko E."/>
            <person name="Jarju S."/>
            <person name="Secka A."/>
            <person name="Antonio M."/>
            <person name="Oren A."/>
            <person name="Chaudhuri R.R."/>
            <person name="La Ragione R."/>
            <person name="Hildebrand F."/>
            <person name="Pallen M.J."/>
        </authorList>
    </citation>
    <scope>NUCLEOTIDE SEQUENCE</scope>
    <source>
        <strain evidence="1">ChiBcolR7-4860</strain>
    </source>
</reference>
<dbReference type="EMBL" id="DYUX01000004">
    <property type="protein sequence ID" value="HJG41081.1"/>
    <property type="molecule type" value="Genomic_DNA"/>
</dbReference>
<dbReference type="Proteomes" id="UP000786560">
    <property type="component" value="Unassembled WGS sequence"/>
</dbReference>
<reference evidence="1" key="2">
    <citation type="submission" date="2021-09" db="EMBL/GenBank/DDBJ databases">
        <authorList>
            <person name="Gilroy R."/>
        </authorList>
    </citation>
    <scope>NUCLEOTIDE SEQUENCE</scope>
    <source>
        <strain evidence="1">ChiBcolR7-4860</strain>
    </source>
</reference>
<accession>A0A921IX78</accession>
<evidence type="ECO:0000313" key="1">
    <source>
        <dbReference type="EMBL" id="HJG41081.1"/>
    </source>
</evidence>
<comment type="caution">
    <text evidence="1">The sequence shown here is derived from an EMBL/GenBank/DDBJ whole genome shotgun (WGS) entry which is preliminary data.</text>
</comment>
<dbReference type="AlphaFoldDB" id="A0A921IX78"/>
<evidence type="ECO:0000313" key="2">
    <source>
        <dbReference type="Proteomes" id="UP000786560"/>
    </source>
</evidence>
<gene>
    <name evidence="1" type="ORF">K8U73_01615</name>
</gene>
<name>A0A921IX78_9BIFI</name>